<organism evidence="7 8">
    <name type="scientific">Magnaporthiopsis poae (strain ATCC 64411 / 73-15)</name>
    <name type="common">Kentucky bluegrass fungus</name>
    <name type="synonym">Magnaporthe poae</name>
    <dbReference type="NCBI Taxonomy" id="644358"/>
    <lineage>
        <taxon>Eukaryota</taxon>
        <taxon>Fungi</taxon>
        <taxon>Dikarya</taxon>
        <taxon>Ascomycota</taxon>
        <taxon>Pezizomycotina</taxon>
        <taxon>Sordariomycetes</taxon>
        <taxon>Sordariomycetidae</taxon>
        <taxon>Magnaporthales</taxon>
        <taxon>Magnaporthaceae</taxon>
        <taxon>Magnaporthiopsis</taxon>
    </lineage>
</organism>
<sequence length="143" mass="14764">MIAIDAKGAMAAGTSTNGASFKVPGRVGDGPITGSGSYVDGDVGGCGATGDGDIMMRFLPCYQALENLRHGMTPEQAATDAVRRMVRKYPAVSSGIVVVNTKGEHGGAGSGWTFTYSFRGGSMNTTEVVSVPPISINDRMVKQ</sequence>
<name>A0A0C4EGC5_MAGP6</name>
<dbReference type="STRING" id="644358.A0A0C4EGC5"/>
<reference evidence="6" key="1">
    <citation type="submission" date="2010-05" db="EMBL/GenBank/DDBJ databases">
        <title>The Genome Sequence of Magnaporthe poae strain ATCC 64411.</title>
        <authorList>
            <consortium name="The Broad Institute Genome Sequencing Platform"/>
            <consortium name="Broad Institute Genome Sequencing Center for Infectious Disease"/>
            <person name="Ma L.-J."/>
            <person name="Dead R."/>
            <person name="Young S."/>
            <person name="Zeng Q."/>
            <person name="Koehrsen M."/>
            <person name="Alvarado L."/>
            <person name="Berlin A."/>
            <person name="Chapman S.B."/>
            <person name="Chen Z."/>
            <person name="Freedman E."/>
            <person name="Gellesch M."/>
            <person name="Goldberg J."/>
            <person name="Griggs A."/>
            <person name="Gujja S."/>
            <person name="Heilman E.R."/>
            <person name="Heiman D."/>
            <person name="Hepburn T."/>
            <person name="Howarth C."/>
            <person name="Jen D."/>
            <person name="Larson L."/>
            <person name="Mehta T."/>
            <person name="Neiman D."/>
            <person name="Pearson M."/>
            <person name="Roberts A."/>
            <person name="Saif S."/>
            <person name="Shea T."/>
            <person name="Shenoy N."/>
            <person name="Sisk P."/>
            <person name="Stolte C."/>
            <person name="Sykes S."/>
            <person name="Walk T."/>
            <person name="White J."/>
            <person name="Yandava C."/>
            <person name="Haas B."/>
            <person name="Nusbaum C."/>
            <person name="Birren B."/>
        </authorList>
    </citation>
    <scope>NUCLEOTIDE SEQUENCE</scope>
    <source>
        <strain evidence="6">ATCC 64411</strain>
    </source>
</reference>
<dbReference type="Pfam" id="PF01112">
    <property type="entry name" value="Asparaginase_2"/>
    <property type="match status" value="1"/>
</dbReference>
<dbReference type="EMBL" id="GL877034">
    <property type="protein sequence ID" value="KLU92956.1"/>
    <property type="molecule type" value="Genomic_DNA"/>
</dbReference>
<dbReference type="SUPFAM" id="SSF56235">
    <property type="entry name" value="N-terminal nucleophile aminohydrolases (Ntn hydrolases)"/>
    <property type="match status" value="1"/>
</dbReference>
<keyword evidence="4" id="KW-0068">Autocatalytic cleavage</keyword>
<dbReference type="GO" id="GO:0005737">
    <property type="term" value="C:cytoplasm"/>
    <property type="evidence" value="ECO:0007669"/>
    <property type="project" value="TreeGrafter"/>
</dbReference>
<dbReference type="GO" id="GO:0008233">
    <property type="term" value="F:peptidase activity"/>
    <property type="evidence" value="ECO:0007669"/>
    <property type="project" value="UniProtKB-KW"/>
</dbReference>
<evidence type="ECO:0000256" key="3">
    <source>
        <dbReference type="ARBA" id="ARBA00022801"/>
    </source>
</evidence>
<evidence type="ECO:0000313" key="7">
    <source>
        <dbReference type="EnsemblFungi" id="MAPG_11859T0"/>
    </source>
</evidence>
<dbReference type="PANTHER" id="PTHR10188">
    <property type="entry name" value="L-ASPARAGINASE"/>
    <property type="match status" value="1"/>
</dbReference>
<evidence type="ECO:0000256" key="5">
    <source>
        <dbReference type="PIRSR" id="PIRSR600246-2"/>
    </source>
</evidence>
<dbReference type="InterPro" id="IPR000246">
    <property type="entry name" value="Peptidase_T2"/>
</dbReference>
<reference evidence="7" key="5">
    <citation type="submission" date="2015-06" db="UniProtKB">
        <authorList>
            <consortium name="EnsemblFungi"/>
        </authorList>
    </citation>
    <scope>IDENTIFICATION</scope>
    <source>
        <strain evidence="7">ATCC 64411</strain>
    </source>
</reference>
<keyword evidence="2" id="KW-0645">Protease</keyword>
<reference evidence="6" key="3">
    <citation type="submission" date="2011-03" db="EMBL/GenBank/DDBJ databases">
        <title>Annotation of Magnaporthe poae ATCC 64411.</title>
        <authorList>
            <person name="Ma L.-J."/>
            <person name="Dead R."/>
            <person name="Young S.K."/>
            <person name="Zeng Q."/>
            <person name="Gargeya S."/>
            <person name="Fitzgerald M."/>
            <person name="Haas B."/>
            <person name="Abouelleil A."/>
            <person name="Alvarado L."/>
            <person name="Arachchi H.M."/>
            <person name="Berlin A."/>
            <person name="Brown A."/>
            <person name="Chapman S.B."/>
            <person name="Chen Z."/>
            <person name="Dunbar C."/>
            <person name="Freedman E."/>
            <person name="Gearin G."/>
            <person name="Gellesch M."/>
            <person name="Goldberg J."/>
            <person name="Griggs A."/>
            <person name="Gujja S."/>
            <person name="Heiman D."/>
            <person name="Howarth C."/>
            <person name="Larson L."/>
            <person name="Lui A."/>
            <person name="MacDonald P.J.P."/>
            <person name="Mehta T."/>
            <person name="Montmayeur A."/>
            <person name="Murphy C."/>
            <person name="Neiman D."/>
            <person name="Pearson M."/>
            <person name="Priest M."/>
            <person name="Roberts A."/>
            <person name="Saif S."/>
            <person name="Shea T."/>
            <person name="Shenoy N."/>
            <person name="Sisk P."/>
            <person name="Stolte C."/>
            <person name="Sykes S."/>
            <person name="Yandava C."/>
            <person name="Wortman J."/>
            <person name="Nusbaum C."/>
            <person name="Birren B."/>
        </authorList>
    </citation>
    <scope>NUCLEOTIDE SEQUENCE</scope>
    <source>
        <strain evidence="6">ATCC 64411</strain>
    </source>
</reference>
<dbReference type="EnsemblFungi" id="MAPG_11859T0">
    <property type="protein sequence ID" value="MAPG_11859T0"/>
    <property type="gene ID" value="MAPG_11859"/>
</dbReference>
<accession>A0A0C4EGC5</accession>
<dbReference type="GO" id="GO:0006508">
    <property type="term" value="P:proteolysis"/>
    <property type="evidence" value="ECO:0007669"/>
    <property type="project" value="UniProtKB-KW"/>
</dbReference>
<evidence type="ECO:0000313" key="8">
    <source>
        <dbReference type="Proteomes" id="UP000011715"/>
    </source>
</evidence>
<keyword evidence="3" id="KW-0378">Hydrolase</keyword>
<comment type="similarity">
    <text evidence="1">Belongs to the Ntn-hydrolase family.</text>
</comment>
<dbReference type="OMA" id="VNTTGHY"/>
<evidence type="ECO:0000313" key="6">
    <source>
        <dbReference type="EMBL" id="KLU92956.1"/>
    </source>
</evidence>
<dbReference type="VEuPathDB" id="FungiDB:MAPG_11859"/>
<feature type="binding site" evidence="5">
    <location>
        <begin position="49"/>
        <end position="52"/>
    </location>
    <ligand>
        <name>substrate</name>
    </ligand>
</feature>
<reference evidence="8" key="2">
    <citation type="submission" date="2010-05" db="EMBL/GenBank/DDBJ databases">
        <title>The genome sequence of Magnaporthe poae strain ATCC 64411.</title>
        <authorList>
            <person name="Ma L.-J."/>
            <person name="Dead R."/>
            <person name="Young S."/>
            <person name="Zeng Q."/>
            <person name="Koehrsen M."/>
            <person name="Alvarado L."/>
            <person name="Berlin A."/>
            <person name="Chapman S.B."/>
            <person name="Chen Z."/>
            <person name="Freedman E."/>
            <person name="Gellesch M."/>
            <person name="Goldberg J."/>
            <person name="Griggs A."/>
            <person name="Gujja S."/>
            <person name="Heilman E.R."/>
            <person name="Heiman D."/>
            <person name="Hepburn T."/>
            <person name="Howarth C."/>
            <person name="Jen D."/>
            <person name="Larson L."/>
            <person name="Mehta T."/>
            <person name="Neiman D."/>
            <person name="Pearson M."/>
            <person name="Roberts A."/>
            <person name="Saif S."/>
            <person name="Shea T."/>
            <person name="Shenoy N."/>
            <person name="Sisk P."/>
            <person name="Stolte C."/>
            <person name="Sykes S."/>
            <person name="Walk T."/>
            <person name="White J."/>
            <person name="Yandava C."/>
            <person name="Haas B."/>
            <person name="Nusbaum C."/>
            <person name="Birren B."/>
        </authorList>
    </citation>
    <scope>NUCLEOTIDE SEQUENCE [LARGE SCALE GENOMIC DNA]</scope>
    <source>
        <strain evidence="8">ATCC 64411 / 73-15</strain>
    </source>
</reference>
<dbReference type="eggNOG" id="KOG1593">
    <property type="taxonomic scope" value="Eukaryota"/>
</dbReference>
<dbReference type="GO" id="GO:0003948">
    <property type="term" value="F:N4-(beta-N-acetylglucosaminyl)-L-asparaginase activity"/>
    <property type="evidence" value="ECO:0007669"/>
    <property type="project" value="UniProtKB-ARBA"/>
</dbReference>
<feature type="binding site" evidence="5">
    <location>
        <begin position="26"/>
        <end position="29"/>
    </location>
    <ligand>
        <name>substrate</name>
    </ligand>
</feature>
<dbReference type="InterPro" id="IPR029055">
    <property type="entry name" value="Ntn_hydrolases_N"/>
</dbReference>
<reference evidence="7" key="4">
    <citation type="journal article" date="2015" name="G3 (Bethesda)">
        <title>Genome sequences of three phytopathogenic species of the Magnaporthaceae family of fungi.</title>
        <authorList>
            <person name="Okagaki L.H."/>
            <person name="Nunes C.C."/>
            <person name="Sailsbery J."/>
            <person name="Clay B."/>
            <person name="Brown D."/>
            <person name="John T."/>
            <person name="Oh Y."/>
            <person name="Young N."/>
            <person name="Fitzgerald M."/>
            <person name="Haas B.J."/>
            <person name="Zeng Q."/>
            <person name="Young S."/>
            <person name="Adiconis X."/>
            <person name="Fan L."/>
            <person name="Levin J.Z."/>
            <person name="Mitchell T.K."/>
            <person name="Okubara P.A."/>
            <person name="Farman M.L."/>
            <person name="Kohn L.M."/>
            <person name="Birren B."/>
            <person name="Ma L.-J."/>
            <person name="Dean R.A."/>
        </authorList>
    </citation>
    <scope>NUCLEOTIDE SEQUENCE</scope>
    <source>
        <strain evidence="7">ATCC 64411 / 73-15</strain>
    </source>
</reference>
<dbReference type="EMBL" id="ADBL01002965">
    <property type="status" value="NOT_ANNOTATED_CDS"/>
    <property type="molecule type" value="Genomic_DNA"/>
</dbReference>
<evidence type="ECO:0000256" key="1">
    <source>
        <dbReference type="ARBA" id="ARBA00010872"/>
    </source>
</evidence>
<evidence type="ECO:0000256" key="4">
    <source>
        <dbReference type="ARBA" id="ARBA00022813"/>
    </source>
</evidence>
<dbReference type="Gene3D" id="3.60.20.30">
    <property type="entry name" value="(Glycosyl)asparaginase"/>
    <property type="match status" value="1"/>
</dbReference>
<dbReference type="PANTHER" id="PTHR10188:SF6">
    <property type="entry name" value="N(4)-(BETA-N-ACETYLGLUCOSAMINYL)-L-ASPARAGINASE"/>
    <property type="match status" value="1"/>
</dbReference>
<evidence type="ECO:0000256" key="2">
    <source>
        <dbReference type="ARBA" id="ARBA00022670"/>
    </source>
</evidence>
<gene>
    <name evidence="6" type="ORF">MAPG_11859</name>
</gene>
<dbReference type="OrthoDB" id="2262349at2759"/>
<dbReference type="AlphaFoldDB" id="A0A0C4EGC5"/>
<keyword evidence="8" id="KW-1185">Reference proteome</keyword>
<dbReference type="Proteomes" id="UP000011715">
    <property type="component" value="Unassembled WGS sequence"/>
</dbReference>
<protein>
    <submittedName>
        <fullName evidence="6">Aspartylglucosaminidase</fullName>
    </submittedName>
</protein>
<dbReference type="FunFam" id="3.60.20.30:FF:000003">
    <property type="entry name" value="N(4)-(Beta-N-acetylglucosaminyl)-L-asparaginase isoform X1"/>
    <property type="match status" value="1"/>
</dbReference>
<proteinExistence type="inferred from homology"/>